<keyword evidence="7" id="KW-1185">Reference proteome</keyword>
<dbReference type="EMBL" id="BAABIS010000001">
    <property type="protein sequence ID" value="GAA4859421.1"/>
    <property type="molecule type" value="Genomic_DNA"/>
</dbReference>
<keyword evidence="1" id="KW-0963">Cytoplasm</keyword>
<dbReference type="PANTHER" id="PTHR34069:SF2">
    <property type="entry name" value="BETA-KETOACYL-[ACYL-CARRIER-PROTEIN] SYNTHASE III"/>
    <property type="match status" value="1"/>
</dbReference>
<evidence type="ECO:0000256" key="3">
    <source>
        <dbReference type="ARBA" id="ARBA00023315"/>
    </source>
</evidence>
<feature type="domain" description="Beta-ketoacyl-[acyl-carrier-protein] synthase III N-terminal" evidence="5">
    <location>
        <begin position="120"/>
        <end position="194"/>
    </location>
</feature>
<dbReference type="Gene3D" id="3.40.47.10">
    <property type="match status" value="1"/>
</dbReference>
<evidence type="ECO:0000256" key="2">
    <source>
        <dbReference type="ARBA" id="ARBA00022679"/>
    </source>
</evidence>
<dbReference type="Proteomes" id="UP001501752">
    <property type="component" value="Unassembled WGS sequence"/>
</dbReference>
<dbReference type="SUPFAM" id="SSF53901">
    <property type="entry name" value="Thiolase-like"/>
    <property type="match status" value="1"/>
</dbReference>
<feature type="domain" description="Beta-ketoacyl-[acyl-carrier-protein] synthase III C-terminal" evidence="4">
    <location>
        <begin position="251"/>
        <end position="340"/>
    </location>
</feature>
<reference evidence="7" key="1">
    <citation type="journal article" date="2019" name="Int. J. Syst. Evol. Microbiol.">
        <title>The Global Catalogue of Microorganisms (GCM) 10K type strain sequencing project: providing services to taxonomists for standard genome sequencing and annotation.</title>
        <authorList>
            <consortium name="The Broad Institute Genomics Platform"/>
            <consortium name="The Broad Institute Genome Sequencing Center for Infectious Disease"/>
            <person name="Wu L."/>
            <person name="Ma J."/>
        </authorList>
    </citation>
    <scope>NUCLEOTIDE SEQUENCE [LARGE SCALE GENOMIC DNA]</scope>
    <source>
        <strain evidence="7">JCM 13006</strain>
    </source>
</reference>
<sequence>MITTGIPGKGRPNSGIGIVGTGSYLPSHVVTNSEVGEPAGVTGEWIHAKTGILNRRRAKDDEATSDLAVIAARAALENAGLTPSDLSLIVVATSTPDSPQPPTACLVADELGCDAGTAAFDVNAVCSGFVFALTTAERILRDSGSQYALVIGADVYSRILNPADRKTAILFGDGAGAVVLGPAAGPDRGLLAGRLASFGADRHLIEVPAGGSRLPATAETVSEGLHWFRMNGRGVRDFVNAEVPPAVRTFLADAGVTPDQIARFVPHQANGRMLEELAEPIGIPFERFSTSFQEYGNTGSASVAVTLDLAARSGQLNPGDLVLLAGFGGGMAMGLALLRW</sequence>
<dbReference type="Pfam" id="PF08545">
    <property type="entry name" value="ACP_syn_III"/>
    <property type="match status" value="1"/>
</dbReference>
<dbReference type="Pfam" id="PF08541">
    <property type="entry name" value="ACP_syn_III_C"/>
    <property type="match status" value="1"/>
</dbReference>
<keyword evidence="2" id="KW-0808">Transferase</keyword>
<evidence type="ECO:0000259" key="4">
    <source>
        <dbReference type="Pfam" id="PF08541"/>
    </source>
</evidence>
<dbReference type="InterPro" id="IPR013747">
    <property type="entry name" value="ACP_syn_III_C"/>
</dbReference>
<comment type="caution">
    <text evidence="6">The sequence shown here is derived from an EMBL/GenBank/DDBJ whole genome shotgun (WGS) entry which is preliminary data.</text>
</comment>
<proteinExistence type="predicted"/>
<organism evidence="6 7">
    <name type="scientific">Kitasatospora terrestris</name>
    <dbReference type="NCBI Taxonomy" id="258051"/>
    <lineage>
        <taxon>Bacteria</taxon>
        <taxon>Bacillati</taxon>
        <taxon>Actinomycetota</taxon>
        <taxon>Actinomycetes</taxon>
        <taxon>Kitasatosporales</taxon>
        <taxon>Streptomycetaceae</taxon>
        <taxon>Kitasatospora</taxon>
    </lineage>
</organism>
<evidence type="ECO:0000313" key="6">
    <source>
        <dbReference type="EMBL" id="GAA4859421.1"/>
    </source>
</evidence>
<gene>
    <name evidence="6" type="ORF">GCM10023235_41550</name>
</gene>
<dbReference type="InterPro" id="IPR013751">
    <property type="entry name" value="ACP_syn_III_N"/>
</dbReference>
<evidence type="ECO:0000259" key="5">
    <source>
        <dbReference type="Pfam" id="PF08545"/>
    </source>
</evidence>
<keyword evidence="3" id="KW-0012">Acyltransferase</keyword>
<dbReference type="PANTHER" id="PTHR34069">
    <property type="entry name" value="3-OXOACYL-[ACYL-CARRIER-PROTEIN] SYNTHASE 3"/>
    <property type="match status" value="1"/>
</dbReference>
<protein>
    <submittedName>
        <fullName evidence="6">Ketoacyl-ACP synthase III</fullName>
    </submittedName>
</protein>
<name>A0ABP9DVB2_9ACTN</name>
<dbReference type="NCBIfam" id="NF006829">
    <property type="entry name" value="PRK09352.1"/>
    <property type="match status" value="1"/>
</dbReference>
<dbReference type="InterPro" id="IPR016039">
    <property type="entry name" value="Thiolase-like"/>
</dbReference>
<evidence type="ECO:0000313" key="7">
    <source>
        <dbReference type="Proteomes" id="UP001501752"/>
    </source>
</evidence>
<accession>A0ABP9DVB2</accession>
<evidence type="ECO:0000256" key="1">
    <source>
        <dbReference type="ARBA" id="ARBA00022490"/>
    </source>
</evidence>
<dbReference type="CDD" id="cd00830">
    <property type="entry name" value="KAS_III"/>
    <property type="match status" value="1"/>
</dbReference>